<sequence>MRKKYNYFIPRGDNDRAQWFNTLGQKGSIIGPNYGLTAAEVTELQDSCTTISDALSRADMKKKEQKEAVSYKDVIQKMLLPKILKLAAKIKLHPDYTENVGNELGIVGSSIITSNTERLMIRPSIKAVATPTHVEITFSKQNQTGVTIYTRLKGQNTWEKLINATQSPYRDERPLTQAGVPEIREYVSMYWDNGVELGQYSDIAFILFGI</sequence>
<organism evidence="1 2">
    <name type="scientific">Filimonas zeae</name>
    <dbReference type="NCBI Taxonomy" id="1737353"/>
    <lineage>
        <taxon>Bacteria</taxon>
        <taxon>Pseudomonadati</taxon>
        <taxon>Bacteroidota</taxon>
        <taxon>Chitinophagia</taxon>
        <taxon>Chitinophagales</taxon>
        <taxon>Chitinophagaceae</taxon>
        <taxon>Filimonas</taxon>
    </lineage>
</organism>
<name>A0A917IZ74_9BACT</name>
<keyword evidence="2" id="KW-1185">Reference proteome</keyword>
<gene>
    <name evidence="1" type="ORF">GCM10011379_24280</name>
</gene>
<evidence type="ECO:0000313" key="2">
    <source>
        <dbReference type="Proteomes" id="UP000627292"/>
    </source>
</evidence>
<evidence type="ECO:0000313" key="1">
    <source>
        <dbReference type="EMBL" id="GGH68210.1"/>
    </source>
</evidence>
<dbReference type="AlphaFoldDB" id="A0A917IZ74"/>
<dbReference type="Proteomes" id="UP000627292">
    <property type="component" value="Unassembled WGS sequence"/>
</dbReference>
<reference evidence="1" key="1">
    <citation type="journal article" date="2014" name="Int. J. Syst. Evol. Microbiol.">
        <title>Complete genome sequence of Corynebacterium casei LMG S-19264T (=DSM 44701T), isolated from a smear-ripened cheese.</title>
        <authorList>
            <consortium name="US DOE Joint Genome Institute (JGI-PGF)"/>
            <person name="Walter F."/>
            <person name="Albersmeier A."/>
            <person name="Kalinowski J."/>
            <person name="Ruckert C."/>
        </authorList>
    </citation>
    <scope>NUCLEOTIDE SEQUENCE</scope>
    <source>
        <strain evidence="1">CGMCC 1.15290</strain>
    </source>
</reference>
<protein>
    <submittedName>
        <fullName evidence="1">Uncharacterized protein</fullName>
    </submittedName>
</protein>
<accession>A0A917IZ74</accession>
<dbReference type="EMBL" id="BMIB01000002">
    <property type="protein sequence ID" value="GGH68210.1"/>
    <property type="molecule type" value="Genomic_DNA"/>
</dbReference>
<dbReference type="RefSeq" id="WP_188952416.1">
    <property type="nucleotide sequence ID" value="NZ_BMIB01000002.1"/>
</dbReference>
<comment type="caution">
    <text evidence="1">The sequence shown here is derived from an EMBL/GenBank/DDBJ whole genome shotgun (WGS) entry which is preliminary data.</text>
</comment>
<reference evidence="1" key="2">
    <citation type="submission" date="2020-09" db="EMBL/GenBank/DDBJ databases">
        <authorList>
            <person name="Sun Q."/>
            <person name="Zhou Y."/>
        </authorList>
    </citation>
    <scope>NUCLEOTIDE SEQUENCE</scope>
    <source>
        <strain evidence="1">CGMCC 1.15290</strain>
    </source>
</reference>
<proteinExistence type="predicted"/>